<gene>
    <name evidence="1" type="ORF">JJB09_20320</name>
</gene>
<keyword evidence="2" id="KW-1185">Reference proteome</keyword>
<proteinExistence type="predicted"/>
<dbReference type="Proteomes" id="UP000633219">
    <property type="component" value="Unassembled WGS sequence"/>
</dbReference>
<dbReference type="EMBL" id="JAEQNC010000013">
    <property type="protein sequence ID" value="MBL0374364.1"/>
    <property type="molecule type" value="Genomic_DNA"/>
</dbReference>
<comment type="caution">
    <text evidence="1">The sequence shown here is derived from an EMBL/GenBank/DDBJ whole genome shotgun (WGS) entry which is preliminary data.</text>
</comment>
<protein>
    <submittedName>
        <fullName evidence="1">DUF2924 domain-containing protein</fullName>
    </submittedName>
</protein>
<accession>A0A937CQE7</accession>
<reference evidence="1" key="1">
    <citation type="submission" date="2021-01" db="EMBL/GenBank/DDBJ databases">
        <title>Rhizobium sp. strain KVB221 16S ribosomal RNA gene Genome sequencing and assembly.</title>
        <authorList>
            <person name="Kang M."/>
        </authorList>
    </citation>
    <scope>NUCLEOTIDE SEQUENCE</scope>
    <source>
        <strain evidence="1">KVB221</strain>
    </source>
</reference>
<organism evidence="1 2">
    <name type="scientific">Rhizobium setariae</name>
    <dbReference type="NCBI Taxonomy" id="2801340"/>
    <lineage>
        <taxon>Bacteria</taxon>
        <taxon>Pseudomonadati</taxon>
        <taxon>Pseudomonadota</taxon>
        <taxon>Alphaproteobacteria</taxon>
        <taxon>Hyphomicrobiales</taxon>
        <taxon>Rhizobiaceae</taxon>
        <taxon>Rhizobium/Agrobacterium group</taxon>
        <taxon>Rhizobium</taxon>
    </lineage>
</organism>
<evidence type="ECO:0000313" key="2">
    <source>
        <dbReference type="Proteomes" id="UP000633219"/>
    </source>
</evidence>
<dbReference type="AlphaFoldDB" id="A0A937CQE7"/>
<sequence length="59" mass="6730">MRAQPLPGARLIRDWNGHRYVVDVVENRFVMDGKPYRSLTAIALKITGAKWSGPRFFGL</sequence>
<dbReference type="InterPro" id="IPR021322">
    <property type="entry name" value="DUF2924"/>
</dbReference>
<name>A0A937CQE7_9HYPH</name>
<evidence type="ECO:0000313" key="1">
    <source>
        <dbReference type="EMBL" id="MBL0374364.1"/>
    </source>
</evidence>
<dbReference type="Pfam" id="PF11149">
    <property type="entry name" value="DUF2924"/>
    <property type="match status" value="1"/>
</dbReference>